<name>A0A3Q8U7H8_9VIRU</name>
<reference evidence="1" key="1">
    <citation type="submission" date="2018-03" db="EMBL/GenBank/DDBJ databases">
        <title>Draft genome sequences of Megaviruse, new member of the family Mimiviridae isolated from water in Shanghai, China.</title>
        <authorList>
            <person name="Xia Y."/>
        </authorList>
    </citation>
    <scope>NUCLEOTIDE SEQUENCE</scope>
    <source>
        <strain evidence="1">SH</strain>
    </source>
</reference>
<sequence length="99" mass="11418">MIKSDSFIDLWDSGSGNIFISEITDSDVSSRAKCSQLVIPQMVQSQSSNPQDIIGNLNRIRVIIDNYIGMIPNIIIKLMKHFKNLFFNFFQKLFNLKYI</sequence>
<organism evidence="1">
    <name type="scientific">Megavirus baoshan</name>
    <dbReference type="NCBI Taxonomy" id="2496520"/>
    <lineage>
        <taxon>Viruses</taxon>
        <taxon>Varidnaviria</taxon>
        <taxon>Bamfordvirae</taxon>
        <taxon>Nucleocytoviricota</taxon>
        <taxon>Megaviricetes</taxon>
        <taxon>Imitervirales</taxon>
        <taxon>Mimiviridae</taxon>
        <taxon>Megamimivirinae</taxon>
        <taxon>Megavirus</taxon>
        <taxon>Megavirus baoshanense</taxon>
    </lineage>
</organism>
<protein>
    <submittedName>
        <fullName evidence="1">Putative mRNA capping enzyme</fullName>
    </submittedName>
</protein>
<dbReference type="EMBL" id="MH046811">
    <property type="protein sequence ID" value="AZL89115.1"/>
    <property type="molecule type" value="Genomic_DNA"/>
</dbReference>
<evidence type="ECO:0000313" key="1">
    <source>
        <dbReference type="EMBL" id="AZL89115.1"/>
    </source>
</evidence>
<accession>A0A3Q8U7H8</accession>
<proteinExistence type="predicted"/>